<evidence type="ECO:0000256" key="3">
    <source>
        <dbReference type="ARBA" id="ARBA00006873"/>
    </source>
</evidence>
<dbReference type="Pfam" id="PF00141">
    <property type="entry name" value="peroxidase"/>
    <property type="match status" value="2"/>
</dbReference>
<evidence type="ECO:0000256" key="13">
    <source>
        <dbReference type="ARBA" id="ARBA00023157"/>
    </source>
</evidence>
<keyword evidence="11 19" id="KW-0560">Oxidoreductase</keyword>
<dbReference type="InterPro" id="IPR000823">
    <property type="entry name" value="Peroxidase_pln"/>
</dbReference>
<evidence type="ECO:0000256" key="6">
    <source>
        <dbReference type="ARBA" id="ARBA00022559"/>
    </source>
</evidence>
<dbReference type="GO" id="GO:0005576">
    <property type="term" value="C:extracellular region"/>
    <property type="evidence" value="ECO:0007669"/>
    <property type="project" value="UniProtKB-SubCell"/>
</dbReference>
<comment type="cofactor">
    <cofactor evidence="16 19">
        <name>Ca(2+)</name>
        <dbReference type="ChEBI" id="CHEBI:29108"/>
    </cofactor>
    <text evidence="16 19">Binds 2 calcium ions per subunit.</text>
</comment>
<dbReference type="PRINTS" id="PR00461">
    <property type="entry name" value="PLPEROXIDASE"/>
</dbReference>
<proteinExistence type="inferred from homology"/>
<keyword evidence="6 19" id="KW-0575">Peroxidase</keyword>
<feature type="chain" id="PRO_5041774375" description="Peroxidase" evidence="19">
    <location>
        <begin position="27"/>
        <end position="308"/>
    </location>
</feature>
<dbReference type="GO" id="GO:0006979">
    <property type="term" value="P:response to oxidative stress"/>
    <property type="evidence" value="ECO:0007669"/>
    <property type="project" value="UniProtKB-UniRule"/>
</dbReference>
<dbReference type="GO" id="GO:0020037">
    <property type="term" value="F:heme binding"/>
    <property type="evidence" value="ECO:0007669"/>
    <property type="project" value="UniProtKB-UniRule"/>
</dbReference>
<keyword evidence="13 18" id="KW-1015">Disulfide bond</keyword>
<evidence type="ECO:0000313" key="21">
    <source>
        <dbReference type="EMBL" id="KAJ6419056.1"/>
    </source>
</evidence>
<gene>
    <name evidence="21" type="ORF">OIU84_029212</name>
</gene>
<keyword evidence="7 19" id="KW-0349">Heme</keyword>
<dbReference type="EC" id="1.11.1.7" evidence="4 19"/>
<comment type="cofactor">
    <cofactor evidence="16 19">
        <name>heme b</name>
        <dbReference type="ChEBI" id="CHEBI:60344"/>
    </cofactor>
    <text evidence="16 19">Binds 1 heme b (iron(II)-protoporphyrin IX) group per subunit.</text>
</comment>
<evidence type="ECO:0000256" key="1">
    <source>
        <dbReference type="ARBA" id="ARBA00000189"/>
    </source>
</evidence>
<dbReference type="InterPro" id="IPR010255">
    <property type="entry name" value="Haem_peroxidase_sf"/>
</dbReference>
<evidence type="ECO:0000256" key="14">
    <source>
        <dbReference type="ARBA" id="ARBA00023324"/>
    </source>
</evidence>
<feature type="binding site" evidence="16">
    <location>
        <position position="82"/>
    </location>
    <ligand>
        <name>Ca(2+)</name>
        <dbReference type="ChEBI" id="CHEBI:29108"/>
        <label>1</label>
    </ligand>
</feature>
<feature type="disulfide bond" evidence="18">
    <location>
        <begin position="173"/>
        <end position="205"/>
    </location>
</feature>
<dbReference type="PANTHER" id="PTHR31517">
    <property type="match status" value="1"/>
</dbReference>
<evidence type="ECO:0000256" key="2">
    <source>
        <dbReference type="ARBA" id="ARBA00002322"/>
    </source>
</evidence>
<evidence type="ECO:0000256" key="16">
    <source>
        <dbReference type="PIRSR" id="PIRSR600823-3"/>
    </source>
</evidence>
<keyword evidence="10 16" id="KW-0106">Calcium</keyword>
<dbReference type="InterPro" id="IPR033905">
    <property type="entry name" value="Secretory_peroxidase"/>
</dbReference>
<dbReference type="CDD" id="cd00693">
    <property type="entry name" value="secretory_peroxidase"/>
    <property type="match status" value="1"/>
</dbReference>
<sequence>MRRGQKRVFFPLLAIALCLCIANVDAGTTLQPPVKLKWHHYRQDTTCKYAEEFVRHQVELFWKEDRSITAKLLRLLYSDCFVTGCDASILLDGPDSEKTAPQNSGDAVHLAGGPAYPVFTGRRDGVISKAAMVDLPSPSISGGEALAYFKSRGLDVLDMGTLLGAHSMGRTHCRYILDRLYNFNNTGKPDPSMNKAFADQMRKQCPQRTKKGQSDPLVFLNPESGSKYTFTESFYKRVLSYQSVLGVDQQLLFSNDTQQITEEFAGGFEYLRRSFALSMSRMGNINVLTGNAGEIRQNCRYINNGKPQ</sequence>
<feature type="binding site" evidence="16">
    <location>
        <position position="97"/>
    </location>
    <ligand>
        <name>Ca(2+)</name>
        <dbReference type="ChEBI" id="CHEBI:29108"/>
        <label>1</label>
    </ligand>
</feature>
<feature type="binding site" evidence="16">
    <location>
        <position position="86"/>
    </location>
    <ligand>
        <name>Ca(2+)</name>
        <dbReference type="ChEBI" id="CHEBI:29108"/>
        <label>1</label>
    </ligand>
</feature>
<dbReference type="InterPro" id="IPR002016">
    <property type="entry name" value="Haem_peroxidase"/>
</dbReference>
<comment type="similarity">
    <text evidence="19">Belongs to the peroxidase family. Classical plant (class III) peroxidase subfamily.</text>
</comment>
<dbReference type="PRINTS" id="PR00458">
    <property type="entry name" value="PEROXIDASE"/>
</dbReference>
<comment type="catalytic activity">
    <reaction evidence="1 19">
        <text>2 a phenolic donor + H2O2 = 2 a phenolic radical donor + 2 H2O</text>
        <dbReference type="Rhea" id="RHEA:56136"/>
        <dbReference type="ChEBI" id="CHEBI:15377"/>
        <dbReference type="ChEBI" id="CHEBI:16240"/>
        <dbReference type="ChEBI" id="CHEBI:139520"/>
        <dbReference type="ChEBI" id="CHEBI:139521"/>
        <dbReference type="EC" id="1.11.1.7"/>
    </reaction>
</comment>
<evidence type="ECO:0000256" key="12">
    <source>
        <dbReference type="ARBA" id="ARBA00023004"/>
    </source>
</evidence>
<evidence type="ECO:0000313" key="22">
    <source>
        <dbReference type="Proteomes" id="UP001162972"/>
    </source>
</evidence>
<evidence type="ECO:0000256" key="18">
    <source>
        <dbReference type="PIRSR" id="PIRSR600823-5"/>
    </source>
</evidence>
<evidence type="ECO:0000256" key="9">
    <source>
        <dbReference type="ARBA" id="ARBA00022729"/>
    </source>
</evidence>
<comment type="function">
    <text evidence="2">Removal of H(2)O(2), oxidation of toxic reductants, biosynthesis and degradation of lignin, suberization, auxin catabolism, response to environmental stresses such as wounding, pathogen attack and oxidative stress. These functions might be dependent on each isozyme/isoform in each plant tissue.</text>
</comment>
<keyword evidence="12 16" id="KW-0408">Iron</keyword>
<evidence type="ECO:0000256" key="19">
    <source>
        <dbReference type="RuleBase" id="RU362060"/>
    </source>
</evidence>
<dbReference type="Proteomes" id="UP001162972">
    <property type="component" value="Chromosome 7"/>
</dbReference>
<feature type="binding site" description="axial binding residue" evidence="16">
    <location>
        <position position="166"/>
    </location>
    <ligand>
        <name>heme b</name>
        <dbReference type="ChEBI" id="CHEBI:60344"/>
    </ligand>
    <ligandPart>
        <name>Fe</name>
        <dbReference type="ChEBI" id="CHEBI:18248"/>
    </ligandPart>
</feature>
<evidence type="ECO:0000256" key="4">
    <source>
        <dbReference type="ARBA" id="ARBA00012313"/>
    </source>
</evidence>
<dbReference type="GO" id="GO:0042744">
    <property type="term" value="P:hydrogen peroxide catabolic process"/>
    <property type="evidence" value="ECO:0007669"/>
    <property type="project" value="UniProtKB-KW"/>
</dbReference>
<evidence type="ECO:0000256" key="15">
    <source>
        <dbReference type="PIRSR" id="PIRSR600823-2"/>
    </source>
</evidence>
<dbReference type="AlphaFoldDB" id="A0AAD6K8S4"/>
<dbReference type="GO" id="GO:0140825">
    <property type="term" value="F:lactoperoxidase activity"/>
    <property type="evidence" value="ECO:0007669"/>
    <property type="project" value="UniProtKB-EC"/>
</dbReference>
<comment type="caution">
    <text evidence="21">The sequence shown here is derived from an EMBL/GenBank/DDBJ whole genome shotgun (WGS) entry which is preliminary data.</text>
</comment>
<feature type="site" description="Transition state stabilizer" evidence="17">
    <location>
        <position position="74"/>
    </location>
</feature>
<feature type="binding site" evidence="16">
    <location>
        <position position="84"/>
    </location>
    <ligand>
        <name>Ca(2+)</name>
        <dbReference type="ChEBI" id="CHEBI:29108"/>
        <label>1</label>
    </ligand>
</feature>
<dbReference type="PANTHER" id="PTHR31517:SF59">
    <property type="entry name" value="PEROXIDASE"/>
    <property type="match status" value="1"/>
</dbReference>
<keyword evidence="5 19" id="KW-0964">Secreted</keyword>
<feature type="disulfide bond" evidence="18">
    <location>
        <begin position="80"/>
        <end position="85"/>
    </location>
</feature>
<dbReference type="PROSITE" id="PS00435">
    <property type="entry name" value="PEROXIDASE_1"/>
    <property type="match status" value="1"/>
</dbReference>
<dbReference type="InterPro" id="IPR019793">
    <property type="entry name" value="Peroxidases_heam-ligand_BS"/>
</dbReference>
<dbReference type="FunFam" id="1.10.420.10:FF:000007">
    <property type="entry name" value="Peroxidase"/>
    <property type="match status" value="1"/>
</dbReference>
<comment type="similarity">
    <text evidence="3">Belongs to the peroxidase family. Ascorbate peroxidase subfamily.</text>
</comment>
<evidence type="ECO:0000256" key="7">
    <source>
        <dbReference type="ARBA" id="ARBA00022617"/>
    </source>
</evidence>
<dbReference type="PROSITE" id="PS50873">
    <property type="entry name" value="PEROXIDASE_4"/>
    <property type="match status" value="1"/>
</dbReference>
<name>A0AAD6K8S4_9ROSI</name>
<protein>
    <recommendedName>
        <fullName evidence="4 19">Peroxidase</fullName>
        <ecNumber evidence="4 19">1.11.1.7</ecNumber>
    </recommendedName>
</protein>
<keyword evidence="9 19" id="KW-0732">Signal</keyword>
<evidence type="ECO:0000256" key="5">
    <source>
        <dbReference type="ARBA" id="ARBA00022525"/>
    </source>
</evidence>
<dbReference type="SUPFAM" id="SSF48113">
    <property type="entry name" value="Heme-dependent peroxidases"/>
    <property type="match status" value="1"/>
</dbReference>
<dbReference type="EMBL" id="JAPFFJ010000009">
    <property type="protein sequence ID" value="KAJ6419056.1"/>
    <property type="molecule type" value="Genomic_DNA"/>
</dbReference>
<keyword evidence="22" id="KW-1185">Reference proteome</keyword>
<feature type="binding site" evidence="16">
    <location>
        <position position="88"/>
    </location>
    <ligand>
        <name>Ca(2+)</name>
        <dbReference type="ChEBI" id="CHEBI:29108"/>
        <label>1</label>
    </ligand>
</feature>
<dbReference type="Gene3D" id="1.10.520.10">
    <property type="match status" value="2"/>
</dbReference>
<evidence type="ECO:0000256" key="17">
    <source>
        <dbReference type="PIRSR" id="PIRSR600823-4"/>
    </source>
</evidence>
<dbReference type="GO" id="GO:0046872">
    <property type="term" value="F:metal ion binding"/>
    <property type="evidence" value="ECO:0007669"/>
    <property type="project" value="UniProtKB-UniRule"/>
</dbReference>
<feature type="binding site" evidence="15">
    <location>
        <position position="136"/>
    </location>
    <ligand>
        <name>substrate</name>
    </ligand>
</feature>
<reference evidence="21 22" key="1">
    <citation type="journal article" date="2023" name="Int. J. Mol. Sci.">
        <title>De Novo Assembly and Annotation of 11 Diverse Shrub Willow (Salix) Genomes Reveals Novel Gene Organization in Sex-Linked Regions.</title>
        <authorList>
            <person name="Hyden B."/>
            <person name="Feng K."/>
            <person name="Yates T.B."/>
            <person name="Jawdy S."/>
            <person name="Cereghino C."/>
            <person name="Smart L.B."/>
            <person name="Muchero W."/>
        </authorList>
    </citation>
    <scope>NUCLEOTIDE SEQUENCE [LARGE SCALE GENOMIC DNA]</scope>
    <source>
        <tissue evidence="21">Shoot tip</tissue>
    </source>
</reference>
<comment type="subcellular location">
    <subcellularLocation>
        <location evidence="19">Secreted</location>
    </subcellularLocation>
</comment>
<feature type="binding site" evidence="16">
    <location>
        <position position="79"/>
    </location>
    <ligand>
        <name>Ca(2+)</name>
        <dbReference type="ChEBI" id="CHEBI:29108"/>
        <label>1</label>
    </ligand>
</feature>
<keyword evidence="14 19" id="KW-0376">Hydrogen peroxide</keyword>
<evidence type="ECO:0000256" key="8">
    <source>
        <dbReference type="ARBA" id="ARBA00022723"/>
    </source>
</evidence>
<evidence type="ECO:0000256" key="10">
    <source>
        <dbReference type="ARBA" id="ARBA00022837"/>
    </source>
</evidence>
<feature type="domain" description="Plant heme peroxidase family profile" evidence="20">
    <location>
        <begin position="35"/>
        <end position="303"/>
    </location>
</feature>
<evidence type="ECO:0000256" key="11">
    <source>
        <dbReference type="ARBA" id="ARBA00023002"/>
    </source>
</evidence>
<accession>A0AAD6K8S4</accession>
<feature type="signal peptide" evidence="19">
    <location>
        <begin position="1"/>
        <end position="26"/>
    </location>
</feature>
<dbReference type="Gene3D" id="1.10.420.10">
    <property type="entry name" value="Peroxidase, domain 2"/>
    <property type="match status" value="1"/>
</dbReference>
<evidence type="ECO:0000259" key="20">
    <source>
        <dbReference type="PROSITE" id="PS50873"/>
    </source>
</evidence>
<organism evidence="21 22">
    <name type="scientific">Salix udensis</name>
    <dbReference type="NCBI Taxonomy" id="889485"/>
    <lineage>
        <taxon>Eukaryota</taxon>
        <taxon>Viridiplantae</taxon>
        <taxon>Streptophyta</taxon>
        <taxon>Embryophyta</taxon>
        <taxon>Tracheophyta</taxon>
        <taxon>Spermatophyta</taxon>
        <taxon>Magnoliopsida</taxon>
        <taxon>eudicotyledons</taxon>
        <taxon>Gunneridae</taxon>
        <taxon>Pentapetalae</taxon>
        <taxon>rosids</taxon>
        <taxon>fabids</taxon>
        <taxon>Malpighiales</taxon>
        <taxon>Salicaceae</taxon>
        <taxon>Saliceae</taxon>
        <taxon>Salix</taxon>
    </lineage>
</organism>
<keyword evidence="8 16" id="KW-0479">Metal-binding</keyword>